<dbReference type="InterPro" id="IPR015424">
    <property type="entry name" value="PyrdxlP-dep_Trfase"/>
</dbReference>
<dbReference type="InterPro" id="IPR015422">
    <property type="entry name" value="PyrdxlP-dep_Trfase_small"/>
</dbReference>
<dbReference type="SUPFAM" id="SSF53383">
    <property type="entry name" value="PLP-dependent transferases"/>
    <property type="match status" value="1"/>
</dbReference>
<dbReference type="InterPro" id="IPR000192">
    <property type="entry name" value="Aminotrans_V_dom"/>
</dbReference>
<organism evidence="2">
    <name type="scientific">marine sediment metagenome</name>
    <dbReference type="NCBI Taxonomy" id="412755"/>
    <lineage>
        <taxon>unclassified sequences</taxon>
        <taxon>metagenomes</taxon>
        <taxon>ecological metagenomes</taxon>
    </lineage>
</organism>
<name>X0YUS7_9ZZZZ</name>
<protein>
    <recommendedName>
        <fullName evidence="1">Aminotransferase class V domain-containing protein</fullName>
    </recommendedName>
</protein>
<evidence type="ECO:0000313" key="2">
    <source>
        <dbReference type="EMBL" id="GAG60429.1"/>
    </source>
</evidence>
<sequence>MKVYFDNAATTPLDKEVLESMMPFLTDHYG</sequence>
<feature type="domain" description="Aminotransferase class V" evidence="1">
    <location>
        <begin position="3"/>
        <end position="30"/>
    </location>
</feature>
<gene>
    <name evidence="2" type="ORF">S01H4_19989</name>
</gene>
<dbReference type="AlphaFoldDB" id="X0YUS7"/>
<dbReference type="Gene3D" id="3.90.1150.10">
    <property type="entry name" value="Aspartate Aminotransferase, domain 1"/>
    <property type="match status" value="1"/>
</dbReference>
<dbReference type="Gene3D" id="1.10.260.50">
    <property type="match status" value="1"/>
</dbReference>
<comment type="caution">
    <text evidence="2">The sequence shown here is derived from an EMBL/GenBank/DDBJ whole genome shotgun (WGS) entry which is preliminary data.</text>
</comment>
<accession>X0YUS7</accession>
<feature type="non-terminal residue" evidence="2">
    <location>
        <position position="30"/>
    </location>
</feature>
<dbReference type="EMBL" id="BART01008953">
    <property type="protein sequence ID" value="GAG60429.1"/>
    <property type="molecule type" value="Genomic_DNA"/>
</dbReference>
<reference evidence="2" key="1">
    <citation type="journal article" date="2014" name="Front. Microbiol.">
        <title>High frequency of phylogenetically diverse reductive dehalogenase-homologous genes in deep subseafloor sedimentary metagenomes.</title>
        <authorList>
            <person name="Kawai M."/>
            <person name="Futagami T."/>
            <person name="Toyoda A."/>
            <person name="Takaki Y."/>
            <person name="Nishi S."/>
            <person name="Hori S."/>
            <person name="Arai W."/>
            <person name="Tsubouchi T."/>
            <person name="Morono Y."/>
            <person name="Uchiyama I."/>
            <person name="Ito T."/>
            <person name="Fujiyama A."/>
            <person name="Inagaki F."/>
            <person name="Takami H."/>
        </authorList>
    </citation>
    <scope>NUCLEOTIDE SEQUENCE</scope>
    <source>
        <strain evidence="2">Expedition CK06-06</strain>
    </source>
</reference>
<evidence type="ECO:0000259" key="1">
    <source>
        <dbReference type="Pfam" id="PF00266"/>
    </source>
</evidence>
<proteinExistence type="predicted"/>
<dbReference type="Pfam" id="PF00266">
    <property type="entry name" value="Aminotran_5"/>
    <property type="match status" value="1"/>
</dbReference>